<comment type="caution">
    <text evidence="1">The sequence shown here is derived from an EMBL/GenBank/DDBJ whole genome shotgun (WGS) entry which is preliminary data.</text>
</comment>
<gene>
    <name evidence="1" type="ORF">XAT740_LOCUS62382</name>
</gene>
<name>A0A816HIQ4_ADIRI</name>
<dbReference type="AlphaFoldDB" id="A0A816HIQ4"/>
<feature type="non-terminal residue" evidence="1">
    <location>
        <position position="1"/>
    </location>
</feature>
<sequence length="231" mass="25545">LNRVTEPVMTRHHKCATTASFSVSAAVEATVIIHLHNNASMEQYAQFNKCYDPSNQICLNNSLCWYPSRVCNGQCLLDTQLCVNNATTCTVANNSMYYTYGYGASLAQSCNGTCYDPPSQTCQSGSIMCIDNCFGKCYNASAQRCFNGTLCSVQQSICTVQYASWGMVYNPPSLQCYYPSNQVCLNNSLCWYPFQLNRVTEPVMTRHHKCATTASFSVSAAVEATVIIHLH</sequence>
<accession>A0A816HIQ4</accession>
<organism evidence="1 2">
    <name type="scientific">Adineta ricciae</name>
    <name type="common">Rotifer</name>
    <dbReference type="NCBI Taxonomy" id="249248"/>
    <lineage>
        <taxon>Eukaryota</taxon>
        <taxon>Metazoa</taxon>
        <taxon>Spiralia</taxon>
        <taxon>Gnathifera</taxon>
        <taxon>Rotifera</taxon>
        <taxon>Eurotatoria</taxon>
        <taxon>Bdelloidea</taxon>
        <taxon>Adinetida</taxon>
        <taxon>Adinetidae</taxon>
        <taxon>Adineta</taxon>
    </lineage>
</organism>
<proteinExistence type="predicted"/>
<dbReference type="Proteomes" id="UP000663828">
    <property type="component" value="Unassembled WGS sequence"/>
</dbReference>
<evidence type="ECO:0000313" key="2">
    <source>
        <dbReference type="Proteomes" id="UP000663828"/>
    </source>
</evidence>
<dbReference type="EMBL" id="CAJNOR010017490">
    <property type="protein sequence ID" value="CAF1687403.1"/>
    <property type="molecule type" value="Genomic_DNA"/>
</dbReference>
<protein>
    <submittedName>
        <fullName evidence="1">Uncharacterized protein</fullName>
    </submittedName>
</protein>
<feature type="non-terminal residue" evidence="1">
    <location>
        <position position="231"/>
    </location>
</feature>
<reference evidence="1" key="1">
    <citation type="submission" date="2021-02" db="EMBL/GenBank/DDBJ databases">
        <authorList>
            <person name="Nowell W R."/>
        </authorList>
    </citation>
    <scope>NUCLEOTIDE SEQUENCE</scope>
</reference>
<keyword evidence="2" id="KW-1185">Reference proteome</keyword>
<evidence type="ECO:0000313" key="1">
    <source>
        <dbReference type="EMBL" id="CAF1687403.1"/>
    </source>
</evidence>